<feature type="compositionally biased region" description="Basic and acidic residues" evidence="1">
    <location>
        <begin position="58"/>
        <end position="75"/>
    </location>
</feature>
<dbReference type="AlphaFoldDB" id="A0A4Y2QPI8"/>
<name>A0A4Y2QPI8_ARAVE</name>
<proteinExistence type="predicted"/>
<protein>
    <submittedName>
        <fullName evidence="2">Uncharacterized protein</fullName>
    </submittedName>
</protein>
<feature type="region of interest" description="Disordered" evidence="1">
    <location>
        <begin position="55"/>
        <end position="75"/>
    </location>
</feature>
<dbReference type="Proteomes" id="UP000499080">
    <property type="component" value="Unassembled WGS sequence"/>
</dbReference>
<organism evidence="2 3">
    <name type="scientific">Araneus ventricosus</name>
    <name type="common">Orbweaver spider</name>
    <name type="synonym">Epeira ventricosa</name>
    <dbReference type="NCBI Taxonomy" id="182803"/>
    <lineage>
        <taxon>Eukaryota</taxon>
        <taxon>Metazoa</taxon>
        <taxon>Ecdysozoa</taxon>
        <taxon>Arthropoda</taxon>
        <taxon>Chelicerata</taxon>
        <taxon>Arachnida</taxon>
        <taxon>Araneae</taxon>
        <taxon>Araneomorphae</taxon>
        <taxon>Entelegynae</taxon>
        <taxon>Araneoidea</taxon>
        <taxon>Araneidae</taxon>
        <taxon>Araneus</taxon>
    </lineage>
</organism>
<keyword evidence="3" id="KW-1185">Reference proteome</keyword>
<evidence type="ECO:0000256" key="1">
    <source>
        <dbReference type="SAM" id="MobiDB-lite"/>
    </source>
</evidence>
<evidence type="ECO:0000313" key="2">
    <source>
        <dbReference type="EMBL" id="GBN65272.1"/>
    </source>
</evidence>
<evidence type="ECO:0000313" key="3">
    <source>
        <dbReference type="Proteomes" id="UP000499080"/>
    </source>
</evidence>
<accession>A0A4Y2QPI8</accession>
<gene>
    <name evidence="2" type="ORF">AVEN_57638_1</name>
</gene>
<reference evidence="2 3" key="1">
    <citation type="journal article" date="2019" name="Sci. Rep.">
        <title>Orb-weaving spider Araneus ventricosus genome elucidates the spidroin gene catalogue.</title>
        <authorList>
            <person name="Kono N."/>
            <person name="Nakamura H."/>
            <person name="Ohtoshi R."/>
            <person name="Moran D.A.P."/>
            <person name="Shinohara A."/>
            <person name="Yoshida Y."/>
            <person name="Fujiwara M."/>
            <person name="Mori M."/>
            <person name="Tomita M."/>
            <person name="Arakawa K."/>
        </authorList>
    </citation>
    <scope>NUCLEOTIDE SEQUENCE [LARGE SCALE GENOMIC DNA]</scope>
</reference>
<dbReference type="EMBL" id="BGPR01014450">
    <property type="protein sequence ID" value="GBN65272.1"/>
    <property type="molecule type" value="Genomic_DNA"/>
</dbReference>
<sequence>MSLYRLADKCPCTVHSGDVDVPVPSTAVIDVPVPSTAVMNILAVPIEEEYIPAASMNDELRSSEDSEKEENSHEIRLYSKCIPGPAIMLK</sequence>
<comment type="caution">
    <text evidence="2">The sequence shown here is derived from an EMBL/GenBank/DDBJ whole genome shotgun (WGS) entry which is preliminary data.</text>
</comment>